<reference evidence="5" key="1">
    <citation type="submission" date="2021-07" db="EMBL/GenBank/DDBJ databases">
        <title>Complete genome sequence of Crassaminicella sp. 143-21, isolated from a deep-sea hydrothermal vent.</title>
        <authorList>
            <person name="Li X."/>
        </authorList>
    </citation>
    <scope>NUCLEOTIDE SEQUENCE</scope>
    <source>
        <strain evidence="5">143-21</strain>
    </source>
</reference>
<dbReference type="GO" id="GO:0016787">
    <property type="term" value="F:hydrolase activity"/>
    <property type="evidence" value="ECO:0007669"/>
    <property type="project" value="UniProtKB-KW"/>
</dbReference>
<sequence length="199" mass="21896">MYEYIKGILEFVGDDYVVINNGDIGYKIYTSNASIVNFKNALEKVTVYTRLVVRDDDMSIFGFATREELKMFQLLTTVTGIGPKLALGILSSISIGNLVGIIISEDINSLTKAQGVGKKTAKRIILELKDKVDHKLAMLEPTLIPKVQILEDDHEEAVSALIALGYSRGEAKEAVGKVKNSCKGIEEIIKNALKFLSNK</sequence>
<accession>A0ABX8RA42</accession>
<feature type="region of interest" description="Domain III" evidence="3">
    <location>
        <begin position="155"/>
        <end position="199"/>
    </location>
</feature>
<dbReference type="SMART" id="SM00278">
    <property type="entry name" value="HhH1"/>
    <property type="match status" value="2"/>
</dbReference>
<comment type="domain">
    <text evidence="3">Has three domains with a flexible linker between the domains II and III and assumes an 'L' shape. Domain III is highly mobile and contacts RuvB.</text>
</comment>
<dbReference type="CDD" id="cd14332">
    <property type="entry name" value="UBA_RuvA_C"/>
    <property type="match status" value="1"/>
</dbReference>
<keyword evidence="2 3" id="KW-0234">DNA repair</keyword>
<dbReference type="Pfam" id="PF01330">
    <property type="entry name" value="RuvA_N"/>
    <property type="match status" value="1"/>
</dbReference>
<dbReference type="RefSeq" id="WP_218282622.1">
    <property type="nucleotide sequence ID" value="NZ_CP078093.1"/>
</dbReference>
<keyword evidence="3" id="KW-0963">Cytoplasm</keyword>
<dbReference type="Proteomes" id="UP000886818">
    <property type="component" value="Chromosome"/>
</dbReference>
<evidence type="ECO:0000313" key="6">
    <source>
        <dbReference type="Proteomes" id="UP000886818"/>
    </source>
</evidence>
<dbReference type="InterPro" id="IPR000085">
    <property type="entry name" value="RuvA"/>
</dbReference>
<keyword evidence="5" id="KW-0378">Hydrolase</keyword>
<comment type="function">
    <text evidence="3">The RuvA-RuvB-RuvC complex processes Holliday junction (HJ) DNA during genetic recombination and DNA repair, while the RuvA-RuvB complex plays an important role in the rescue of blocked DNA replication forks via replication fork reversal (RFR). RuvA specifically binds to HJ cruciform DNA, conferring on it an open structure. The RuvB hexamer acts as an ATP-dependent pump, pulling dsDNA into and through the RuvAB complex. HJ branch migration allows RuvC to scan DNA until it finds its consensus sequence, where it cleaves and resolves the cruciform DNA.</text>
</comment>
<keyword evidence="6" id="KW-1185">Reference proteome</keyword>
<dbReference type="InterPro" id="IPR003583">
    <property type="entry name" value="Hlx-hairpin-Hlx_DNA-bd_motif"/>
</dbReference>
<keyword evidence="3" id="KW-0238">DNA-binding</keyword>
<keyword evidence="1 3" id="KW-0227">DNA damage</keyword>
<feature type="region of interest" description="Domain I" evidence="3">
    <location>
        <begin position="1"/>
        <end position="64"/>
    </location>
</feature>
<proteinExistence type="inferred from homology"/>
<dbReference type="Pfam" id="PF14520">
    <property type="entry name" value="HHH_5"/>
    <property type="match status" value="1"/>
</dbReference>
<dbReference type="Pfam" id="PF07499">
    <property type="entry name" value="RuvA_C"/>
    <property type="match status" value="1"/>
</dbReference>
<comment type="similarity">
    <text evidence="3">Belongs to the RuvA family.</text>
</comment>
<protein>
    <recommendedName>
        <fullName evidence="3">Holliday junction branch migration complex subunit RuvA</fullName>
    </recommendedName>
</protein>
<dbReference type="EMBL" id="CP078093">
    <property type="protein sequence ID" value="QXM05925.1"/>
    <property type="molecule type" value="Genomic_DNA"/>
</dbReference>
<evidence type="ECO:0000313" key="5">
    <source>
        <dbReference type="EMBL" id="QXM05925.1"/>
    </source>
</evidence>
<evidence type="ECO:0000256" key="3">
    <source>
        <dbReference type="HAMAP-Rule" id="MF_00031"/>
    </source>
</evidence>
<comment type="subcellular location">
    <subcellularLocation>
        <location evidence="3">Cytoplasm</location>
    </subcellularLocation>
</comment>
<feature type="domain" description="Helix-hairpin-helix DNA-binding motif class 1" evidence="4">
    <location>
        <begin position="73"/>
        <end position="92"/>
    </location>
</feature>
<comment type="caution">
    <text evidence="3">Lacks conserved residue(s) required for the propagation of feature annotation.</text>
</comment>
<evidence type="ECO:0000256" key="2">
    <source>
        <dbReference type="ARBA" id="ARBA00023204"/>
    </source>
</evidence>
<feature type="domain" description="Helix-hairpin-helix DNA-binding motif class 1" evidence="4">
    <location>
        <begin position="108"/>
        <end position="127"/>
    </location>
</feature>
<comment type="subunit">
    <text evidence="3">Homotetramer. Forms an RuvA(8)-RuvB(12)-Holliday junction (HJ) complex. HJ DNA is sandwiched between 2 RuvA tetramers; dsDNA enters through RuvA and exits via RuvB. An RuvB hexamer assembles on each DNA strand where it exits the tetramer. Each RuvB hexamer is contacted by two RuvA subunits (via domain III) on 2 adjacent RuvB subunits; this complex drives branch migration. In the full resolvosome a probable DNA-RuvA(4)-RuvB(12)-RuvC(2) complex forms which resolves the HJ.</text>
</comment>
<dbReference type="NCBIfam" id="TIGR00084">
    <property type="entry name" value="ruvA"/>
    <property type="match status" value="1"/>
</dbReference>
<dbReference type="InterPro" id="IPR013849">
    <property type="entry name" value="DNA_helicase_Holl-junc_RuvA_I"/>
</dbReference>
<gene>
    <name evidence="3 5" type="primary">ruvA</name>
    <name evidence="5" type="ORF">KVH43_11265</name>
</gene>
<name>A0ABX8RA42_9CLOT</name>
<dbReference type="InterPro" id="IPR011114">
    <property type="entry name" value="RuvA_C"/>
</dbReference>
<dbReference type="GO" id="GO:0003678">
    <property type="term" value="F:DNA helicase activity"/>
    <property type="evidence" value="ECO:0007669"/>
    <property type="project" value="UniProtKB-EC"/>
</dbReference>
<keyword evidence="3" id="KW-0233">DNA recombination</keyword>
<organism evidence="5 6">
    <name type="scientific">Crassaminicella indica</name>
    <dbReference type="NCBI Taxonomy" id="2855394"/>
    <lineage>
        <taxon>Bacteria</taxon>
        <taxon>Bacillati</taxon>
        <taxon>Bacillota</taxon>
        <taxon>Clostridia</taxon>
        <taxon>Eubacteriales</taxon>
        <taxon>Clostridiaceae</taxon>
        <taxon>Crassaminicella</taxon>
    </lineage>
</organism>
<evidence type="ECO:0000259" key="4">
    <source>
        <dbReference type="SMART" id="SM00278"/>
    </source>
</evidence>
<dbReference type="HAMAP" id="MF_00031">
    <property type="entry name" value="DNA_HJ_migration_RuvA"/>
    <property type="match status" value="1"/>
</dbReference>
<evidence type="ECO:0000256" key="1">
    <source>
        <dbReference type="ARBA" id="ARBA00022763"/>
    </source>
</evidence>